<keyword evidence="3" id="KW-1185">Reference proteome</keyword>
<protein>
    <recommendedName>
        <fullName evidence="1">Ubiquitin-like domain-containing protein</fullName>
    </recommendedName>
</protein>
<dbReference type="Gene3D" id="3.10.20.90">
    <property type="entry name" value="Phosphatidylinositol 3-kinase Catalytic Subunit, Chain A, domain 1"/>
    <property type="match status" value="1"/>
</dbReference>
<gene>
    <name evidence="2" type="ORF">SteCoe_16579</name>
</gene>
<dbReference type="Pfam" id="PF00240">
    <property type="entry name" value="ubiquitin"/>
    <property type="match status" value="1"/>
</dbReference>
<evidence type="ECO:0000259" key="1">
    <source>
        <dbReference type="PROSITE" id="PS50053"/>
    </source>
</evidence>
<dbReference type="PROSITE" id="PS50053">
    <property type="entry name" value="UBIQUITIN_2"/>
    <property type="match status" value="1"/>
</dbReference>
<dbReference type="CDD" id="cd17039">
    <property type="entry name" value="Ubl_ubiquitin_like"/>
    <property type="match status" value="1"/>
</dbReference>
<sequence>MGNCVKKVVVKGDKLNNRSKSSKFKEFTLKDEIEEVSFVDILHKDGNTSQYVYSPPPQIQGNSSDVLNLCAETIDQKQASVQISGSEKVSALKQKVCESLSLNDILLIFDGKVLDANDVVGNIIPQGSTLDIIVL</sequence>
<proteinExistence type="predicted"/>
<organism evidence="2 3">
    <name type="scientific">Stentor coeruleus</name>
    <dbReference type="NCBI Taxonomy" id="5963"/>
    <lineage>
        <taxon>Eukaryota</taxon>
        <taxon>Sar</taxon>
        <taxon>Alveolata</taxon>
        <taxon>Ciliophora</taxon>
        <taxon>Postciliodesmatophora</taxon>
        <taxon>Heterotrichea</taxon>
        <taxon>Heterotrichida</taxon>
        <taxon>Stentoridae</taxon>
        <taxon>Stentor</taxon>
    </lineage>
</organism>
<comment type="caution">
    <text evidence="2">The sequence shown here is derived from an EMBL/GenBank/DDBJ whole genome shotgun (WGS) entry which is preliminary data.</text>
</comment>
<dbReference type="SUPFAM" id="SSF54236">
    <property type="entry name" value="Ubiquitin-like"/>
    <property type="match status" value="1"/>
</dbReference>
<dbReference type="InterPro" id="IPR000626">
    <property type="entry name" value="Ubiquitin-like_dom"/>
</dbReference>
<accession>A0A1R2C0Z9</accession>
<dbReference type="OrthoDB" id="322302at2759"/>
<reference evidence="2 3" key="1">
    <citation type="submission" date="2016-11" db="EMBL/GenBank/DDBJ databases">
        <title>The macronuclear genome of Stentor coeruleus: a giant cell with tiny introns.</title>
        <authorList>
            <person name="Slabodnick M."/>
            <person name="Ruby J.G."/>
            <person name="Reiff S.B."/>
            <person name="Swart E.C."/>
            <person name="Gosai S."/>
            <person name="Prabakaran S."/>
            <person name="Witkowska E."/>
            <person name="Larue G.E."/>
            <person name="Fisher S."/>
            <person name="Freeman R.M."/>
            <person name="Gunawardena J."/>
            <person name="Chu W."/>
            <person name="Stover N.A."/>
            <person name="Gregory B.D."/>
            <person name="Nowacki M."/>
            <person name="Derisi J."/>
            <person name="Roy S.W."/>
            <person name="Marshall W.F."/>
            <person name="Sood P."/>
        </authorList>
    </citation>
    <scope>NUCLEOTIDE SEQUENCE [LARGE SCALE GENOMIC DNA]</scope>
    <source>
        <strain evidence="2">WM001</strain>
    </source>
</reference>
<name>A0A1R2C0Z9_9CILI</name>
<dbReference type="InterPro" id="IPR029071">
    <property type="entry name" value="Ubiquitin-like_domsf"/>
</dbReference>
<feature type="domain" description="Ubiquitin-like" evidence="1">
    <location>
        <begin position="67"/>
        <end position="122"/>
    </location>
</feature>
<evidence type="ECO:0000313" key="2">
    <source>
        <dbReference type="EMBL" id="OMJ82657.1"/>
    </source>
</evidence>
<evidence type="ECO:0000313" key="3">
    <source>
        <dbReference type="Proteomes" id="UP000187209"/>
    </source>
</evidence>
<dbReference type="EMBL" id="MPUH01000332">
    <property type="protein sequence ID" value="OMJ82657.1"/>
    <property type="molecule type" value="Genomic_DNA"/>
</dbReference>
<dbReference type="Proteomes" id="UP000187209">
    <property type="component" value="Unassembled WGS sequence"/>
</dbReference>
<dbReference type="AlphaFoldDB" id="A0A1R2C0Z9"/>